<proteinExistence type="predicted"/>
<dbReference type="Gene3D" id="3.40.50.10880">
    <property type="entry name" value="Uncharacterised protein PF01937, DUF89, domain 3"/>
    <property type="match status" value="1"/>
</dbReference>
<dbReference type="AlphaFoldDB" id="A0A8A7KFM2"/>
<protein>
    <submittedName>
        <fullName evidence="2">DUF89 family protein</fullName>
    </submittedName>
</protein>
<reference evidence="2" key="1">
    <citation type="submission" date="2019-12" db="EMBL/GenBank/DDBJ databases">
        <authorList>
            <person name="zhang j."/>
            <person name="sun C.M."/>
        </authorList>
    </citation>
    <scope>NUCLEOTIDE SEQUENCE</scope>
    <source>
        <strain evidence="2">NS-1</strain>
    </source>
</reference>
<evidence type="ECO:0000259" key="1">
    <source>
        <dbReference type="Pfam" id="PF01937"/>
    </source>
</evidence>
<dbReference type="KEGG" id="ifn:GM661_13395"/>
<dbReference type="RefSeq" id="WP_230867284.1">
    <property type="nucleotide sequence ID" value="NZ_CP046640.1"/>
</dbReference>
<accession>A0A8A7KFM2</accession>
<evidence type="ECO:0000313" key="3">
    <source>
        <dbReference type="Proteomes" id="UP000665020"/>
    </source>
</evidence>
<dbReference type="EMBL" id="CP046640">
    <property type="protein sequence ID" value="QTL98885.1"/>
    <property type="molecule type" value="Genomic_DNA"/>
</dbReference>
<evidence type="ECO:0000313" key="2">
    <source>
        <dbReference type="EMBL" id="QTL98885.1"/>
    </source>
</evidence>
<sequence length="284" mass="32054">MQLEFDCIPCIYRQVLEASRMVTDDQELIREILNEFSRMIPELESDLSAPVLVSRIQDYLKEVSGKKDPYYKFKEANLKLALNHYSDVEKNIVNAEDLLLAALIISAMGNSIDAGVSLKVDIAGNLARAVEYGFKYSDYQHFKKEVEKADRLLIIADNTGEAVFDRLLIRELDKFELEIIYAVRDKPILNDVTLKEARQLGIDKLCQLISSGCDTPGTVMERASEEFLNVFSEADIVISKGQGNLEGLMGTSRPIYYLLKIKCDLIASRLDSGMAEGDFIFKLM</sequence>
<name>A0A8A7KFM2_9FIRM</name>
<organism evidence="2 3">
    <name type="scientific">Iocasia fonsfrigidae</name>
    <dbReference type="NCBI Taxonomy" id="2682810"/>
    <lineage>
        <taxon>Bacteria</taxon>
        <taxon>Bacillati</taxon>
        <taxon>Bacillota</taxon>
        <taxon>Clostridia</taxon>
        <taxon>Halanaerobiales</taxon>
        <taxon>Halanaerobiaceae</taxon>
        <taxon>Iocasia</taxon>
    </lineage>
</organism>
<dbReference type="InterPro" id="IPR014444">
    <property type="entry name" value="PH1575-like"/>
</dbReference>
<dbReference type="Gene3D" id="1.10.8.380">
    <property type="entry name" value="Uncharacterised protein PF01937, DUF89, domain 1"/>
    <property type="match status" value="1"/>
</dbReference>
<dbReference type="Pfam" id="PF01937">
    <property type="entry name" value="ARMT1-like_dom"/>
    <property type="match status" value="1"/>
</dbReference>
<dbReference type="Proteomes" id="UP000665020">
    <property type="component" value="Chromosome"/>
</dbReference>
<feature type="domain" description="Damage-control phosphatase ARMT1-like metal-binding" evidence="1">
    <location>
        <begin position="6"/>
        <end position="274"/>
    </location>
</feature>
<gene>
    <name evidence="2" type="ORF">GM661_13395</name>
</gene>
<keyword evidence="3" id="KW-1185">Reference proteome</keyword>
<dbReference type="PIRSF" id="PIRSF006593">
    <property type="entry name" value="UCP006593"/>
    <property type="match status" value="1"/>
</dbReference>
<dbReference type="InterPro" id="IPR002791">
    <property type="entry name" value="ARMT1-like_metal-bd"/>
</dbReference>
<dbReference type="Gene3D" id="1.10.285.20">
    <property type="entry name" value="Uncharacterised protein PF01937, DUF89, domain 2"/>
    <property type="match status" value="1"/>
</dbReference>
<dbReference type="SUPFAM" id="SSF111321">
    <property type="entry name" value="AF1104-like"/>
    <property type="match status" value="1"/>
</dbReference>
<dbReference type="InterPro" id="IPR036075">
    <property type="entry name" value="ARMT-1-like_metal-bd_sf"/>
</dbReference>